<dbReference type="KEGG" id="cbei:LF65_02282"/>
<organism evidence="1 2">
    <name type="scientific">Clostridium beijerinckii</name>
    <name type="common">Clostridium MP</name>
    <dbReference type="NCBI Taxonomy" id="1520"/>
    <lineage>
        <taxon>Bacteria</taxon>
        <taxon>Bacillati</taxon>
        <taxon>Bacillota</taxon>
        <taxon>Clostridia</taxon>
        <taxon>Eubacteriales</taxon>
        <taxon>Clostridiaceae</taxon>
        <taxon>Clostridium</taxon>
    </lineage>
</organism>
<evidence type="ECO:0000313" key="2">
    <source>
        <dbReference type="Proteomes" id="UP000031866"/>
    </source>
</evidence>
<sequence>MINIKPIIYNSIKPLSSNVNDTYPSDWTTFPVIQYIEEENKTHTKTDDKEQLAYIRYKIDIWNDRSTSDIAVAVDEVLSSLGLNRTQSLDVPDTNKLKHKVMRFEGIIDINNMRVYNP</sequence>
<name>A0A0B5QPR4_CLOBE</name>
<dbReference type="RefSeq" id="WP_041896164.1">
    <property type="nucleotide sequence ID" value="NZ_CP010086.2"/>
</dbReference>
<dbReference type="STRING" id="1520.LF65_02282"/>
<gene>
    <name evidence="1" type="ORF">LF65_02282</name>
</gene>
<evidence type="ECO:0008006" key="3">
    <source>
        <dbReference type="Google" id="ProtNLM"/>
    </source>
</evidence>
<dbReference type="EMBL" id="CP010086">
    <property type="protein sequence ID" value="AJG98868.1"/>
    <property type="molecule type" value="Genomic_DNA"/>
</dbReference>
<dbReference type="Proteomes" id="UP000031866">
    <property type="component" value="Chromosome"/>
</dbReference>
<dbReference type="OrthoDB" id="2454603at2"/>
<protein>
    <recommendedName>
        <fullName evidence="3">DUF3168 domain-containing protein</fullName>
    </recommendedName>
</protein>
<evidence type="ECO:0000313" key="1">
    <source>
        <dbReference type="EMBL" id="AJG98868.1"/>
    </source>
</evidence>
<reference evidence="2" key="1">
    <citation type="submission" date="2014-12" db="EMBL/GenBank/DDBJ databases">
        <title>Genome sequence of Clostridium beijerinckii strain 59B.</title>
        <authorList>
            <person name="Little G.T."/>
            <person name="Minton N.P."/>
        </authorList>
    </citation>
    <scope>NUCLEOTIDE SEQUENCE [LARGE SCALE GENOMIC DNA]</scope>
    <source>
        <strain evidence="2">59B</strain>
    </source>
</reference>
<dbReference type="AlphaFoldDB" id="A0A0B5QPR4"/>
<accession>A0A0B5QPR4</accession>
<proteinExistence type="predicted"/>